<comment type="caution">
    <text evidence="2">The sequence shown here is derived from an EMBL/GenBank/DDBJ whole genome shotgun (WGS) entry which is preliminary data.</text>
</comment>
<evidence type="ECO:0000256" key="1">
    <source>
        <dbReference type="SAM" id="MobiDB-lite"/>
    </source>
</evidence>
<feature type="compositionally biased region" description="Basic and acidic residues" evidence="1">
    <location>
        <begin position="1"/>
        <end position="17"/>
    </location>
</feature>
<organism evidence="2">
    <name type="scientific">marine sediment metagenome</name>
    <dbReference type="NCBI Taxonomy" id="412755"/>
    <lineage>
        <taxon>unclassified sequences</taxon>
        <taxon>metagenomes</taxon>
        <taxon>ecological metagenomes</taxon>
    </lineage>
</organism>
<dbReference type="AlphaFoldDB" id="X1QVL3"/>
<evidence type="ECO:0000313" key="2">
    <source>
        <dbReference type="EMBL" id="GAI72308.1"/>
    </source>
</evidence>
<feature type="compositionally biased region" description="Gly residues" evidence="1">
    <location>
        <begin position="41"/>
        <end position="52"/>
    </location>
</feature>
<reference evidence="2" key="1">
    <citation type="journal article" date="2014" name="Front. Microbiol.">
        <title>High frequency of phylogenetically diverse reductive dehalogenase-homologous genes in deep subseafloor sedimentary metagenomes.</title>
        <authorList>
            <person name="Kawai M."/>
            <person name="Futagami T."/>
            <person name="Toyoda A."/>
            <person name="Takaki Y."/>
            <person name="Nishi S."/>
            <person name="Hori S."/>
            <person name="Arai W."/>
            <person name="Tsubouchi T."/>
            <person name="Morono Y."/>
            <person name="Uchiyama I."/>
            <person name="Ito T."/>
            <person name="Fujiyama A."/>
            <person name="Inagaki F."/>
            <person name="Takami H."/>
        </authorList>
    </citation>
    <scope>NUCLEOTIDE SEQUENCE</scope>
    <source>
        <strain evidence="2">Expedition CK06-06</strain>
    </source>
</reference>
<protein>
    <submittedName>
        <fullName evidence="2">Uncharacterized protein</fullName>
    </submittedName>
</protein>
<accession>X1QVL3</accession>
<proteinExistence type="predicted"/>
<gene>
    <name evidence="2" type="ORF">S12H4_03892</name>
</gene>
<feature type="compositionally biased region" description="Gly residues" evidence="1">
    <location>
        <begin position="18"/>
        <end position="29"/>
    </location>
</feature>
<dbReference type="EMBL" id="BARW01001144">
    <property type="protein sequence ID" value="GAI72308.1"/>
    <property type="molecule type" value="Genomic_DNA"/>
</dbReference>
<name>X1QVL3_9ZZZZ</name>
<sequence length="65" mass="6805">MTGDKNPRGEERPHDGRGGGVGMEGGLRGGRNTEPCETGEGEGFSMGGGRGSGRGRKDRSRSREE</sequence>
<feature type="region of interest" description="Disordered" evidence="1">
    <location>
        <begin position="1"/>
        <end position="65"/>
    </location>
</feature>
<feature type="compositionally biased region" description="Basic residues" evidence="1">
    <location>
        <begin position="53"/>
        <end position="65"/>
    </location>
</feature>